<accession>A0A7M1SNU9</accession>
<dbReference type="SUPFAM" id="SSF53098">
    <property type="entry name" value="Ribonuclease H-like"/>
    <property type="match status" value="1"/>
</dbReference>
<organism evidence="3 4">
    <name type="scientific">Ruania alkalisoli</name>
    <dbReference type="NCBI Taxonomy" id="2779775"/>
    <lineage>
        <taxon>Bacteria</taxon>
        <taxon>Bacillati</taxon>
        <taxon>Actinomycetota</taxon>
        <taxon>Actinomycetes</taxon>
        <taxon>Micrococcales</taxon>
        <taxon>Ruaniaceae</taxon>
        <taxon>Ruania</taxon>
    </lineage>
</organism>
<name>A0A7M1SNU9_9MICO</name>
<dbReference type="PANTHER" id="PTHR47649">
    <property type="entry name" value="RIBONUCLEASE D"/>
    <property type="match status" value="1"/>
</dbReference>
<dbReference type="GO" id="GO:0006139">
    <property type="term" value="P:nucleobase-containing compound metabolic process"/>
    <property type="evidence" value="ECO:0007669"/>
    <property type="project" value="InterPro"/>
</dbReference>
<evidence type="ECO:0000259" key="2">
    <source>
        <dbReference type="PROSITE" id="PS50967"/>
    </source>
</evidence>
<proteinExistence type="predicted"/>
<dbReference type="Pfam" id="PF18305">
    <property type="entry name" value="DNA_pol_A_exoN"/>
    <property type="match status" value="1"/>
</dbReference>
<dbReference type="InterPro" id="IPR010997">
    <property type="entry name" value="HRDC-like_sf"/>
</dbReference>
<dbReference type="GO" id="GO:0008408">
    <property type="term" value="F:3'-5' exonuclease activity"/>
    <property type="evidence" value="ECO:0007669"/>
    <property type="project" value="InterPro"/>
</dbReference>
<gene>
    <name evidence="3" type="ORF">IM660_10160</name>
</gene>
<dbReference type="InterPro" id="IPR051086">
    <property type="entry name" value="RNase_D-like"/>
</dbReference>
<evidence type="ECO:0000256" key="1">
    <source>
        <dbReference type="SAM" id="MobiDB-lite"/>
    </source>
</evidence>
<dbReference type="Pfam" id="PF00570">
    <property type="entry name" value="HRDC"/>
    <property type="match status" value="1"/>
</dbReference>
<dbReference type="SMART" id="SM00474">
    <property type="entry name" value="35EXOc"/>
    <property type="match status" value="1"/>
</dbReference>
<dbReference type="Proteomes" id="UP000593758">
    <property type="component" value="Chromosome"/>
</dbReference>
<dbReference type="AlphaFoldDB" id="A0A7M1SNU9"/>
<dbReference type="InterPro" id="IPR036397">
    <property type="entry name" value="RNaseH_sf"/>
</dbReference>
<feature type="compositionally biased region" description="Polar residues" evidence="1">
    <location>
        <begin position="1"/>
        <end position="10"/>
    </location>
</feature>
<dbReference type="Gene3D" id="3.30.420.10">
    <property type="entry name" value="Ribonuclease H-like superfamily/Ribonuclease H"/>
    <property type="match status" value="1"/>
</dbReference>
<dbReference type="Pfam" id="PF01612">
    <property type="entry name" value="DNA_pol_A_exo1"/>
    <property type="match status" value="1"/>
</dbReference>
<dbReference type="KEGG" id="halt:IM660_10160"/>
<dbReference type="InterPro" id="IPR012337">
    <property type="entry name" value="RNaseH-like_sf"/>
</dbReference>
<evidence type="ECO:0000313" key="3">
    <source>
        <dbReference type="EMBL" id="QOR69101.1"/>
    </source>
</evidence>
<dbReference type="PROSITE" id="PS50967">
    <property type="entry name" value="HRDC"/>
    <property type="match status" value="1"/>
</dbReference>
<dbReference type="PANTHER" id="PTHR47649:SF1">
    <property type="entry name" value="RIBONUCLEASE D"/>
    <property type="match status" value="1"/>
</dbReference>
<dbReference type="GO" id="GO:0003676">
    <property type="term" value="F:nucleic acid binding"/>
    <property type="evidence" value="ECO:0007669"/>
    <property type="project" value="InterPro"/>
</dbReference>
<keyword evidence="4" id="KW-1185">Reference proteome</keyword>
<evidence type="ECO:0000313" key="4">
    <source>
        <dbReference type="Proteomes" id="UP000593758"/>
    </source>
</evidence>
<dbReference type="Gene3D" id="1.10.150.80">
    <property type="entry name" value="HRDC domain"/>
    <property type="match status" value="2"/>
</dbReference>
<sequence length="419" mass="45559">MTTSPPSGTSADPEHEPPPELVPLTEPADGVPDVVETPADLDRVVDALRRGTGPVAVDAERASGYRYGQSAYLVQLRREGAGTALLDPRTLPDLEAVGQALAGTEWVLHAASQDLPCLAEVNLVPSRIFDTELAGRLLGRERVGLGPMVAAELGLELAKEHSAADWSTRPLPEAWLRYAALDVEVLVDLRDRLAAALERTGKLEWALQEFEAVRTAPAPPPRQQPWRRTSGSHQVRDGLGLAIVRELWQVRDAEARRIDLSPGRLLPDAAIVAAATTRPATVAELAALRPFKHKAAARRTRLWFEAVARAMALPTSAYPARRGPVSDTLPPPRAWKDRNPEAAARLDAVKLVVRARAAELDLPQENLLTPEYQRRIAWDPPSDLSLVGVTSELEQLGARPWQIEQVGVLLAGALRSARD</sequence>
<dbReference type="InterPro" id="IPR002121">
    <property type="entry name" value="HRDC_dom"/>
</dbReference>
<dbReference type="SUPFAM" id="SSF47819">
    <property type="entry name" value="HRDC-like"/>
    <property type="match status" value="1"/>
</dbReference>
<dbReference type="CDD" id="cd06142">
    <property type="entry name" value="RNaseD_exo"/>
    <property type="match status" value="1"/>
</dbReference>
<reference evidence="3 4" key="1">
    <citation type="submission" date="2020-10" db="EMBL/GenBank/DDBJ databases">
        <title>Haloactinobacterium sp. RN3S43, a bacterium isolated from saline soil.</title>
        <authorList>
            <person name="Sun J.-Q."/>
        </authorList>
    </citation>
    <scope>NUCLEOTIDE SEQUENCE [LARGE SCALE GENOMIC DNA]</scope>
    <source>
        <strain evidence="3 4">RN3S43</strain>
    </source>
</reference>
<dbReference type="SMART" id="SM00341">
    <property type="entry name" value="HRDC"/>
    <property type="match status" value="1"/>
</dbReference>
<dbReference type="GO" id="GO:0000166">
    <property type="term" value="F:nucleotide binding"/>
    <property type="evidence" value="ECO:0007669"/>
    <property type="project" value="InterPro"/>
</dbReference>
<dbReference type="EMBL" id="CP063169">
    <property type="protein sequence ID" value="QOR69101.1"/>
    <property type="molecule type" value="Genomic_DNA"/>
</dbReference>
<feature type="domain" description="HRDC" evidence="2">
    <location>
        <begin position="237"/>
        <end position="317"/>
    </location>
</feature>
<feature type="region of interest" description="Disordered" evidence="1">
    <location>
        <begin position="1"/>
        <end position="33"/>
    </location>
</feature>
<dbReference type="RefSeq" id="WP_193495200.1">
    <property type="nucleotide sequence ID" value="NZ_CP063169.1"/>
</dbReference>
<dbReference type="InterPro" id="IPR041605">
    <property type="entry name" value="Exo_C"/>
</dbReference>
<dbReference type="InterPro" id="IPR002562">
    <property type="entry name" value="3'-5'_exonuclease_dom"/>
</dbReference>
<protein>
    <submittedName>
        <fullName evidence="3">Ribonuclease D</fullName>
    </submittedName>
</protein>
<dbReference type="InterPro" id="IPR044876">
    <property type="entry name" value="HRDC_dom_sf"/>
</dbReference>